<reference evidence="2" key="1">
    <citation type="submission" date="2022-11" db="UniProtKB">
        <authorList>
            <consortium name="WormBaseParasite"/>
        </authorList>
    </citation>
    <scope>IDENTIFICATION</scope>
</reference>
<protein>
    <submittedName>
        <fullName evidence="2">Uncharacterized protein</fullName>
    </submittedName>
</protein>
<keyword evidence="1" id="KW-1185">Reference proteome</keyword>
<accession>A0A915K997</accession>
<evidence type="ECO:0000313" key="2">
    <source>
        <dbReference type="WBParaSite" id="nRc.2.0.1.t34740-RA"/>
    </source>
</evidence>
<dbReference type="AlphaFoldDB" id="A0A915K997"/>
<organism evidence="1 2">
    <name type="scientific">Romanomermis culicivorax</name>
    <name type="common">Nematode worm</name>
    <dbReference type="NCBI Taxonomy" id="13658"/>
    <lineage>
        <taxon>Eukaryota</taxon>
        <taxon>Metazoa</taxon>
        <taxon>Ecdysozoa</taxon>
        <taxon>Nematoda</taxon>
        <taxon>Enoplea</taxon>
        <taxon>Dorylaimia</taxon>
        <taxon>Mermithida</taxon>
        <taxon>Mermithoidea</taxon>
        <taxon>Mermithidae</taxon>
        <taxon>Romanomermis</taxon>
    </lineage>
</organism>
<proteinExistence type="predicted"/>
<dbReference type="WBParaSite" id="nRc.2.0.1.t34740-RA">
    <property type="protein sequence ID" value="nRc.2.0.1.t34740-RA"/>
    <property type="gene ID" value="nRc.2.0.1.g34740"/>
</dbReference>
<evidence type="ECO:0000313" key="1">
    <source>
        <dbReference type="Proteomes" id="UP000887565"/>
    </source>
</evidence>
<name>A0A915K997_ROMCU</name>
<sequence length="75" mass="8514">LLFYFIDLTLTKPGSYNLENSTRQGSTGSVNDNNANKNSFLAALHFIFSLISTIGLDWHRINSCRKCQERPDNFS</sequence>
<dbReference type="Proteomes" id="UP000887565">
    <property type="component" value="Unplaced"/>
</dbReference>